<comment type="caution">
    <text evidence="2">The sequence shown here is derived from an EMBL/GenBank/DDBJ whole genome shotgun (WGS) entry which is preliminary data.</text>
</comment>
<dbReference type="PROSITE" id="PS50097">
    <property type="entry name" value="BTB"/>
    <property type="match status" value="1"/>
</dbReference>
<sequence length="542" mass="61856">MAIDSTVNGNRKRSASDADLRIVDGSTPKRVHENQQRVDPFVQLRQRSVFGRYLDTVQFLVGPDAQPFVLHIGLLIHRCPAFAQAVLPENIVAQRQDSADLKVHLEHQDARVFSIFSVWLYTRYLIRPPSANDRGDCSTEGIAPEPRLVSGIEDKRNNTWKDVDLVELYLFGQRYGIHKLANAAISALWAQNMRLRRSSSAPAVKKTLSAITGKGTLWQYFSEEAALQSKQWQVKIEERNDAFPARFIPCVRLELDKHNNLGFDHTQTIKAPCRYHTHEGIVEQPHCEKQQRAARKPGKKFSSEYYEFLQDVGTVLVGPSKTPFTVHRGLMSARSEYFRGAFEGQFAEGESGIIKLDEEDPIVLIMLLHVLYESLRRPDETDRNIQAQNGDNEVRDLALDRYQEIQDAGIELWLDDLIDLYILCDRRGIPSVRHRIMDELTKRRPDWVLVGSSLERISKVWNNLPPAALCKFLVDEAACEWHNGLEFKNDIGQLPSDFLARVIQAALEVMNGKTLVPEPAWEKGAEIYYNDYEPDRANSPEL</sequence>
<reference evidence="2" key="1">
    <citation type="submission" date="2020-04" db="EMBL/GenBank/DDBJ databases">
        <title>Draft genome resource of the tomato pathogen Pseudocercospora fuligena.</title>
        <authorList>
            <person name="Zaccaron A."/>
        </authorList>
    </citation>
    <scope>NUCLEOTIDE SEQUENCE</scope>
    <source>
        <strain evidence="2">PF001</strain>
    </source>
</reference>
<proteinExistence type="predicted"/>
<dbReference type="Proteomes" id="UP000660729">
    <property type="component" value="Unassembled WGS sequence"/>
</dbReference>
<dbReference type="Gene3D" id="3.30.710.10">
    <property type="entry name" value="Potassium Channel Kv1.1, Chain A"/>
    <property type="match status" value="2"/>
</dbReference>
<dbReference type="InterPro" id="IPR011333">
    <property type="entry name" value="SKP1/BTB/POZ_sf"/>
</dbReference>
<evidence type="ECO:0000259" key="1">
    <source>
        <dbReference type="PROSITE" id="PS50097"/>
    </source>
</evidence>
<dbReference type="EMBL" id="JABCIY010000150">
    <property type="protein sequence ID" value="KAF7192089.1"/>
    <property type="molecule type" value="Genomic_DNA"/>
</dbReference>
<dbReference type="PANTHER" id="PTHR47843">
    <property type="entry name" value="BTB DOMAIN-CONTAINING PROTEIN-RELATED"/>
    <property type="match status" value="1"/>
</dbReference>
<dbReference type="SUPFAM" id="SSF54695">
    <property type="entry name" value="POZ domain"/>
    <property type="match status" value="1"/>
</dbReference>
<evidence type="ECO:0000313" key="3">
    <source>
        <dbReference type="Proteomes" id="UP000660729"/>
    </source>
</evidence>
<protein>
    <recommendedName>
        <fullName evidence="1">BTB domain-containing protein</fullName>
    </recommendedName>
</protein>
<organism evidence="2 3">
    <name type="scientific">Pseudocercospora fuligena</name>
    <dbReference type="NCBI Taxonomy" id="685502"/>
    <lineage>
        <taxon>Eukaryota</taxon>
        <taxon>Fungi</taxon>
        <taxon>Dikarya</taxon>
        <taxon>Ascomycota</taxon>
        <taxon>Pezizomycotina</taxon>
        <taxon>Dothideomycetes</taxon>
        <taxon>Dothideomycetidae</taxon>
        <taxon>Mycosphaerellales</taxon>
        <taxon>Mycosphaerellaceae</taxon>
        <taxon>Pseudocercospora</taxon>
    </lineage>
</organism>
<dbReference type="OrthoDB" id="3639176at2759"/>
<dbReference type="PANTHER" id="PTHR47843:SF2">
    <property type="entry name" value="BTB DOMAIN-CONTAINING PROTEIN"/>
    <property type="match status" value="1"/>
</dbReference>
<gene>
    <name evidence="2" type="ORF">HII31_06475</name>
</gene>
<name>A0A8H6VL61_9PEZI</name>
<keyword evidence="3" id="KW-1185">Reference proteome</keyword>
<feature type="domain" description="BTB" evidence="1">
    <location>
        <begin position="310"/>
        <end position="380"/>
    </location>
</feature>
<evidence type="ECO:0000313" key="2">
    <source>
        <dbReference type="EMBL" id="KAF7192089.1"/>
    </source>
</evidence>
<dbReference type="Pfam" id="PF00651">
    <property type="entry name" value="BTB"/>
    <property type="match status" value="1"/>
</dbReference>
<dbReference type="CDD" id="cd18186">
    <property type="entry name" value="BTB_POZ_ZBTB_KLHL-like"/>
    <property type="match status" value="1"/>
</dbReference>
<dbReference type="InterPro" id="IPR000210">
    <property type="entry name" value="BTB/POZ_dom"/>
</dbReference>
<dbReference type="AlphaFoldDB" id="A0A8H6VL61"/>
<accession>A0A8H6VL61</accession>